<dbReference type="RefSeq" id="XP_033684877.1">
    <property type="nucleotide sequence ID" value="XM_033825777.1"/>
</dbReference>
<dbReference type="GeneID" id="54579107"/>
<evidence type="ECO:0000313" key="2">
    <source>
        <dbReference type="Proteomes" id="UP000800094"/>
    </source>
</evidence>
<reference evidence="1" key="1">
    <citation type="journal article" date="2020" name="Stud. Mycol.">
        <title>101 Dothideomycetes genomes: a test case for predicting lifestyles and emergence of pathogens.</title>
        <authorList>
            <person name="Haridas S."/>
            <person name="Albert R."/>
            <person name="Binder M."/>
            <person name="Bloem J."/>
            <person name="Labutti K."/>
            <person name="Salamov A."/>
            <person name="Andreopoulos B."/>
            <person name="Baker S."/>
            <person name="Barry K."/>
            <person name="Bills G."/>
            <person name="Bluhm B."/>
            <person name="Cannon C."/>
            <person name="Castanera R."/>
            <person name="Culley D."/>
            <person name="Daum C."/>
            <person name="Ezra D."/>
            <person name="Gonzalez J."/>
            <person name="Henrissat B."/>
            <person name="Kuo A."/>
            <person name="Liang C."/>
            <person name="Lipzen A."/>
            <person name="Lutzoni F."/>
            <person name="Magnuson J."/>
            <person name="Mondo S."/>
            <person name="Nolan M."/>
            <person name="Ohm R."/>
            <person name="Pangilinan J."/>
            <person name="Park H.-J."/>
            <person name="Ramirez L."/>
            <person name="Alfaro M."/>
            <person name="Sun H."/>
            <person name="Tritt A."/>
            <person name="Yoshinaga Y."/>
            <person name="Zwiers L.-H."/>
            <person name="Turgeon B."/>
            <person name="Goodwin S."/>
            <person name="Spatafora J."/>
            <person name="Crous P."/>
            <person name="Grigoriev I."/>
        </authorList>
    </citation>
    <scope>NUCLEOTIDE SEQUENCE</scope>
    <source>
        <strain evidence="1">CBS 122368</strain>
    </source>
</reference>
<dbReference type="SUPFAM" id="SSF52047">
    <property type="entry name" value="RNI-like"/>
    <property type="match status" value="1"/>
</dbReference>
<dbReference type="EMBL" id="ML987194">
    <property type="protein sequence ID" value="KAF2249873.1"/>
    <property type="molecule type" value="Genomic_DNA"/>
</dbReference>
<dbReference type="InterPro" id="IPR032675">
    <property type="entry name" value="LRR_dom_sf"/>
</dbReference>
<dbReference type="AlphaFoldDB" id="A0A6A6IK32"/>
<evidence type="ECO:0000313" key="1">
    <source>
        <dbReference type="EMBL" id="KAF2249873.1"/>
    </source>
</evidence>
<dbReference type="SUPFAM" id="SSF81383">
    <property type="entry name" value="F-box domain"/>
    <property type="match status" value="1"/>
</dbReference>
<proteinExistence type="predicted"/>
<protein>
    <submittedName>
        <fullName evidence="1">Uncharacterized protein</fullName>
    </submittedName>
</protein>
<dbReference type="OrthoDB" id="2522477at2759"/>
<keyword evidence="2" id="KW-1185">Reference proteome</keyword>
<dbReference type="Gene3D" id="3.80.10.10">
    <property type="entry name" value="Ribonuclease Inhibitor"/>
    <property type="match status" value="1"/>
</dbReference>
<name>A0A6A6IK32_9PLEO</name>
<accession>A0A6A6IK32</accession>
<dbReference type="InterPro" id="IPR036047">
    <property type="entry name" value="F-box-like_dom_sf"/>
</dbReference>
<organism evidence="1 2">
    <name type="scientific">Trematosphaeria pertusa</name>
    <dbReference type="NCBI Taxonomy" id="390896"/>
    <lineage>
        <taxon>Eukaryota</taxon>
        <taxon>Fungi</taxon>
        <taxon>Dikarya</taxon>
        <taxon>Ascomycota</taxon>
        <taxon>Pezizomycotina</taxon>
        <taxon>Dothideomycetes</taxon>
        <taxon>Pleosporomycetidae</taxon>
        <taxon>Pleosporales</taxon>
        <taxon>Massarineae</taxon>
        <taxon>Trematosphaeriaceae</taxon>
        <taxon>Trematosphaeria</taxon>
    </lineage>
</organism>
<gene>
    <name evidence="1" type="ORF">BU26DRAFT_482633</name>
</gene>
<sequence>MPSVFYAGAKKRKTRHFRPIFKMLPRESPQQQTEGGLLSLVDELLLSIIDQIDSRESLRNLAATCARLRSLTEPYIWRSLLVRKGDHAIDIVKALDSREARASYIHELSIRYQHGSGKGIDQLNHHIGLMDKLRHLTIESPCPNNTEWVRSDHFDDWTKINYTSLLEAAVYPPPGLPPVLPMLQSLALHGHGRDERKFVLGRTAVVFFHPTLRHLTLSCTNFDADITHADISPEKRKSTPLQSLTLIECNVNVQFLDVVLDLPKALKELYIGERLYVFKEHPSRDPKKRTSHPLFLTALARQADSLEKLTHVAGTFTHLLPTQIDDQASRSKLRSLKNLTFLEIGLESSLYSYLEQNDYPDSLKTLRINDAAVFQTLTDQTLVHHPGDVLKRCTDLVTRRTSHPFDLEVCFNDSAVEDQILSTIPHGRYAAILAALLGGSIRSPVYKLASALEARGGAHLRLFSQRFHSGKSYIPPYMYGEEVPSEVQFYDSDDFWRFSGRNFRAVDDDALKEELRGAGKEGFVCFACARRQRTCYNLGDGSACVVCESEGKECCYEGMAG</sequence>
<dbReference type="Proteomes" id="UP000800094">
    <property type="component" value="Unassembled WGS sequence"/>
</dbReference>